<accession>A0A927FDM1</accession>
<gene>
    <name evidence="1" type="ORF">IC609_02760</name>
</gene>
<dbReference type="Gene3D" id="3.10.450.50">
    <property type="match status" value="1"/>
</dbReference>
<name>A0A927FDM1_9BURK</name>
<comment type="caution">
    <text evidence="1">The sequence shown here is derived from an EMBL/GenBank/DDBJ whole genome shotgun (WGS) entry which is preliminary data.</text>
</comment>
<dbReference type="InterPro" id="IPR008869">
    <property type="entry name" value="MlaC/ttg2D"/>
</dbReference>
<protein>
    <submittedName>
        <fullName evidence="1">ABC transporter substrate-binding protein</fullName>
    </submittedName>
</protein>
<dbReference type="Gene3D" id="1.10.10.640">
    <property type="entry name" value="phospholipid-binding protein"/>
    <property type="match status" value="1"/>
</dbReference>
<evidence type="ECO:0000313" key="2">
    <source>
        <dbReference type="Proteomes" id="UP000647424"/>
    </source>
</evidence>
<evidence type="ECO:0000313" key="1">
    <source>
        <dbReference type="EMBL" id="MBD8049449.1"/>
    </source>
</evidence>
<dbReference type="PANTHER" id="PTHR36573:SF1">
    <property type="entry name" value="INTERMEMBRANE PHOSPHOLIPID TRANSPORT SYSTEM BINDING PROTEIN MLAC"/>
    <property type="match status" value="1"/>
</dbReference>
<dbReference type="Pfam" id="PF05494">
    <property type="entry name" value="MlaC"/>
    <property type="match status" value="1"/>
</dbReference>
<dbReference type="PANTHER" id="PTHR36573">
    <property type="entry name" value="INTERMEMBRANE PHOSPHOLIPID TRANSPORT SYSTEM BINDING PROTEIN MLAC"/>
    <property type="match status" value="1"/>
</dbReference>
<dbReference type="Proteomes" id="UP000647424">
    <property type="component" value="Unassembled WGS sequence"/>
</dbReference>
<organism evidence="1 2">
    <name type="scientific">Limnohabitans radicicola</name>
    <dbReference type="NCBI Taxonomy" id="2771427"/>
    <lineage>
        <taxon>Bacteria</taxon>
        <taxon>Pseudomonadati</taxon>
        <taxon>Pseudomonadota</taxon>
        <taxon>Betaproteobacteria</taxon>
        <taxon>Burkholderiales</taxon>
        <taxon>Comamonadaceae</taxon>
        <taxon>Limnohabitans</taxon>
    </lineage>
</organism>
<sequence>MGVAHAAEESADAFIKRMSTETLDTIKADKALRNGDVSKIIQLVDSKVMPNVNFKRMTALATGPAWRKATPEQQKRLQDEFKLLLVRTYSGALSQVSDQSVVVKPLRPGQDDKNLVVNTEVRGKGDPIQLDYRLEKTPGEGAGWMIFDLNVLGVWLIENYRSQFTKEINAGGIDALINSLAERNKANAQKS</sequence>
<proteinExistence type="predicted"/>
<dbReference type="AlphaFoldDB" id="A0A927FDM1"/>
<dbReference type="EMBL" id="JACYFT010000001">
    <property type="protein sequence ID" value="MBD8049449.1"/>
    <property type="molecule type" value="Genomic_DNA"/>
</dbReference>
<keyword evidence="2" id="KW-1185">Reference proteome</keyword>
<reference evidence="1" key="1">
    <citation type="submission" date="2020-09" db="EMBL/GenBank/DDBJ databases">
        <title>Genome seq and assembly of Limnohabitants sp.</title>
        <authorList>
            <person name="Chhetri G."/>
        </authorList>
    </citation>
    <scope>NUCLEOTIDE SEQUENCE</scope>
    <source>
        <strain evidence="1">JUR4</strain>
    </source>
</reference>
<dbReference type="PIRSF" id="PIRSF004649">
    <property type="entry name" value="MlaC"/>
    <property type="match status" value="1"/>
</dbReference>